<dbReference type="UniPathway" id="UPA00253">
    <property type="reaction ID" value="UER00326"/>
</dbReference>
<dbReference type="SUPFAM" id="SSF56425">
    <property type="entry name" value="Succinate dehydrogenase/fumarate reductase flavoprotein, catalytic domain"/>
    <property type="match status" value="1"/>
</dbReference>
<name>A0A1G8JEP1_9BACI</name>
<reference evidence="6 7" key="1">
    <citation type="submission" date="2016-10" db="EMBL/GenBank/DDBJ databases">
        <authorList>
            <person name="de Groot N.N."/>
        </authorList>
    </citation>
    <scope>NUCLEOTIDE SEQUENCE [LARGE SCALE GENOMIC DNA]</scope>
    <source>
        <strain evidence="7">P4B,CCM 7963,CECT 7998,DSM 25260,IBRC-M 10614,KCTC 13821</strain>
    </source>
</reference>
<dbReference type="PRINTS" id="PR00411">
    <property type="entry name" value="PNDRDTASEI"/>
</dbReference>
<feature type="domain" description="FAD-dependent oxidoreductase 2 FAD-binding" evidence="4">
    <location>
        <begin position="7"/>
        <end position="383"/>
    </location>
</feature>
<dbReference type="Proteomes" id="UP000199017">
    <property type="component" value="Unassembled WGS sequence"/>
</dbReference>
<gene>
    <name evidence="6" type="ORF">SAMN05216352_106164</name>
</gene>
<accession>A0A1G8JEP1</accession>
<organism evidence="6 7">
    <name type="scientific">Alteribacillus bidgolensis</name>
    <dbReference type="NCBI Taxonomy" id="930129"/>
    <lineage>
        <taxon>Bacteria</taxon>
        <taxon>Bacillati</taxon>
        <taxon>Bacillota</taxon>
        <taxon>Bacilli</taxon>
        <taxon>Bacillales</taxon>
        <taxon>Bacillaceae</taxon>
        <taxon>Alteribacillus</taxon>
    </lineage>
</organism>
<dbReference type="InterPro" id="IPR036188">
    <property type="entry name" value="FAD/NAD-bd_sf"/>
</dbReference>
<dbReference type="Gene3D" id="1.20.58.100">
    <property type="entry name" value="Fumarate reductase/succinate dehydrogenase flavoprotein-like, C-terminal domain"/>
    <property type="match status" value="1"/>
</dbReference>
<protein>
    <submittedName>
        <fullName evidence="6">Thiol-driven fumarate reductase, flavoprotein subunit</fullName>
    </submittedName>
</protein>
<dbReference type="Pfam" id="PF00890">
    <property type="entry name" value="FAD_binding_2"/>
    <property type="match status" value="1"/>
</dbReference>
<dbReference type="Pfam" id="PF02910">
    <property type="entry name" value="Succ_DH_flav_C"/>
    <property type="match status" value="1"/>
</dbReference>
<evidence type="ECO:0000313" key="7">
    <source>
        <dbReference type="Proteomes" id="UP000199017"/>
    </source>
</evidence>
<dbReference type="OrthoDB" id="9806724at2"/>
<feature type="active site" description="Proton acceptor" evidence="3">
    <location>
        <position position="280"/>
    </location>
</feature>
<dbReference type="STRING" id="930129.SAMN05216352_106164"/>
<evidence type="ECO:0000259" key="4">
    <source>
        <dbReference type="Pfam" id="PF00890"/>
    </source>
</evidence>
<evidence type="ECO:0000256" key="2">
    <source>
        <dbReference type="ARBA" id="ARBA00023002"/>
    </source>
</evidence>
<dbReference type="AlphaFoldDB" id="A0A1G8JEP1"/>
<feature type="domain" description="Fumarate reductase/succinate dehydrogenase flavoprotein-like C-terminal" evidence="5">
    <location>
        <begin position="438"/>
        <end position="534"/>
    </location>
</feature>
<dbReference type="InterPro" id="IPR030664">
    <property type="entry name" value="SdhA/FrdA/AprA"/>
</dbReference>
<dbReference type="RefSeq" id="WP_091585120.1">
    <property type="nucleotide sequence ID" value="NZ_FNDU01000006.1"/>
</dbReference>
<evidence type="ECO:0000256" key="3">
    <source>
        <dbReference type="PIRSR" id="PIRSR000171-1"/>
    </source>
</evidence>
<proteinExistence type="predicted"/>
<dbReference type="PANTHER" id="PTHR11632">
    <property type="entry name" value="SUCCINATE DEHYDROGENASE 2 FLAVOPROTEIN SUBUNIT"/>
    <property type="match status" value="1"/>
</dbReference>
<dbReference type="SUPFAM" id="SSF51905">
    <property type="entry name" value="FAD/NAD(P)-binding domain"/>
    <property type="match status" value="1"/>
</dbReference>
<evidence type="ECO:0000313" key="6">
    <source>
        <dbReference type="EMBL" id="SDI29511.1"/>
    </source>
</evidence>
<dbReference type="InterPro" id="IPR003953">
    <property type="entry name" value="FAD-dep_OxRdtase_2_FAD-bd"/>
</dbReference>
<dbReference type="InterPro" id="IPR037099">
    <property type="entry name" value="Fum_R/Succ_DH_flav-like_C_sf"/>
</dbReference>
<sequence>MEYTTTDVLVIGSGAAGLAAAVYAAQKDTDVLVIDKGAFGKSGSTVGAVQIAGIGPWSVPEDSPTAYGKDIYESGRGLSNLSLIEALTTDIEKRLQDVLEWGLKLDQNETNEAAVSLTSGHTIPRSISARKGKSGLGLLQTLTKAAKKKDSITRWSDVITLDLLKQNGKVCGAVVYDLRNKKPYLIQSKAVILAAGGIGQLYSITSNPVQATGDGFSLGLGVGASLIDMEQLQFYPVSLMKPDSLAGLCMSFYHLGKLYNTQGERFMKRYEPETLEDTTRDKLSIAIGKEIAAGRCTSNRSVWLDAKDQLEAVQSYFPHENSMCLKRGVDLAAECAEVGPAAHFVMGGIQINSDASTKVPGLYAAGETSGGLHGGNRLGNNALSECLVFGARAGETAASLSKETMLENQPVLPKHADSLLEKVCSSEKGRLRPLDIKNNIREIMDTYLNVIRTTEGLDKADKKLEKMTVAFEDVTITNPEDSYSREVLDFIEASHMLRTAKVITAAAKTRKESRGAHYNSDFPDQKREARHTCITSSNGLLQHTFCPVKGE</sequence>
<dbReference type="InterPro" id="IPR015939">
    <property type="entry name" value="Fum_Rdtase/Succ_DH_flav-like_C"/>
</dbReference>
<dbReference type="GO" id="GO:0009435">
    <property type="term" value="P:NAD+ biosynthetic process"/>
    <property type="evidence" value="ECO:0007669"/>
    <property type="project" value="UniProtKB-UniPathway"/>
</dbReference>
<keyword evidence="1" id="KW-0285">Flavoprotein</keyword>
<dbReference type="Gene3D" id="3.50.50.60">
    <property type="entry name" value="FAD/NAD(P)-binding domain"/>
    <property type="match status" value="1"/>
</dbReference>
<evidence type="ECO:0000259" key="5">
    <source>
        <dbReference type="Pfam" id="PF02910"/>
    </source>
</evidence>
<keyword evidence="2" id="KW-0560">Oxidoreductase</keyword>
<dbReference type="PRINTS" id="PR00368">
    <property type="entry name" value="FADPNR"/>
</dbReference>
<dbReference type="PANTHER" id="PTHR11632:SF51">
    <property type="entry name" value="SUCCINATE DEHYDROGENASE [UBIQUINONE] FLAVOPROTEIN SUBUNIT, MITOCHONDRIAL"/>
    <property type="match status" value="1"/>
</dbReference>
<dbReference type="InterPro" id="IPR027477">
    <property type="entry name" value="Succ_DH/fumarate_Rdtase_cat_sf"/>
</dbReference>
<dbReference type="PIRSF" id="PIRSF000171">
    <property type="entry name" value="SDHA_APRA_LASPO"/>
    <property type="match status" value="1"/>
</dbReference>
<keyword evidence="7" id="KW-1185">Reference proteome</keyword>
<dbReference type="EMBL" id="FNDU01000006">
    <property type="protein sequence ID" value="SDI29511.1"/>
    <property type="molecule type" value="Genomic_DNA"/>
</dbReference>
<dbReference type="Gene3D" id="3.90.700.10">
    <property type="entry name" value="Succinate dehydrogenase/fumarate reductase flavoprotein, catalytic domain"/>
    <property type="match status" value="1"/>
</dbReference>
<dbReference type="SUPFAM" id="SSF46977">
    <property type="entry name" value="Succinate dehydrogenase/fumarate reductase flavoprotein C-terminal domain"/>
    <property type="match status" value="1"/>
</dbReference>
<evidence type="ECO:0000256" key="1">
    <source>
        <dbReference type="ARBA" id="ARBA00022630"/>
    </source>
</evidence>
<dbReference type="GO" id="GO:0033765">
    <property type="term" value="F:steroid dehydrogenase activity, acting on the CH-CH group of donors"/>
    <property type="evidence" value="ECO:0007669"/>
    <property type="project" value="UniProtKB-ARBA"/>
</dbReference>